<feature type="signal peptide" evidence="1">
    <location>
        <begin position="1"/>
        <end position="21"/>
    </location>
</feature>
<keyword evidence="3" id="KW-1185">Reference proteome</keyword>
<gene>
    <name evidence="2" type="ORF">F8C82_06210</name>
</gene>
<reference evidence="2 3" key="1">
    <citation type="submission" date="2019-10" db="EMBL/GenBank/DDBJ databases">
        <title>Genome sequence of Phaeocystidibacter marisrubri JCM30614 (type strain).</title>
        <authorList>
            <person name="Bowman J.P."/>
        </authorList>
    </citation>
    <scope>NUCLEOTIDE SEQUENCE [LARGE SCALE GENOMIC DNA]</scope>
    <source>
        <strain evidence="2 3">JCM 30614</strain>
    </source>
</reference>
<evidence type="ECO:0008006" key="4">
    <source>
        <dbReference type="Google" id="ProtNLM"/>
    </source>
</evidence>
<feature type="chain" id="PRO_5027043645" description="Outer membrane beta-barrel protein" evidence="1">
    <location>
        <begin position="22"/>
        <end position="187"/>
    </location>
</feature>
<dbReference type="AlphaFoldDB" id="A0A6L3ZJ84"/>
<dbReference type="RefSeq" id="WP_151692682.1">
    <property type="nucleotide sequence ID" value="NZ_BMGX01000002.1"/>
</dbReference>
<dbReference type="EMBL" id="WBVQ01000001">
    <property type="protein sequence ID" value="KAB2817994.1"/>
    <property type="molecule type" value="Genomic_DNA"/>
</dbReference>
<comment type="caution">
    <text evidence="2">The sequence shown here is derived from an EMBL/GenBank/DDBJ whole genome shotgun (WGS) entry which is preliminary data.</text>
</comment>
<dbReference type="PROSITE" id="PS51257">
    <property type="entry name" value="PROKAR_LIPOPROTEIN"/>
    <property type="match status" value="1"/>
</dbReference>
<organism evidence="2 3">
    <name type="scientific">Phaeocystidibacter marisrubri</name>
    <dbReference type="NCBI Taxonomy" id="1577780"/>
    <lineage>
        <taxon>Bacteria</taxon>
        <taxon>Pseudomonadati</taxon>
        <taxon>Bacteroidota</taxon>
        <taxon>Flavobacteriia</taxon>
        <taxon>Flavobacteriales</taxon>
        <taxon>Phaeocystidibacteraceae</taxon>
        <taxon>Phaeocystidibacter</taxon>
    </lineage>
</organism>
<sequence length="187" mass="20207">MRATRGLKIVVSLVFSFLSCAGNAQMEGGRLGVYFSSELGIPVKFNSNSPPSSYIQWSAGFLYAKSPRAHFGLGFSAIQSFNGYRGELLQDNFLGLDVNGNFLVGQNWFLGLGFKMSFMRIDRSNGSNSGAGLGFRNPLLVCSNIQRVFNFGSFGIQPSAGLGLSAFRGESPTVFPFPTVGGRLIYL</sequence>
<evidence type="ECO:0000313" key="3">
    <source>
        <dbReference type="Proteomes" id="UP000484164"/>
    </source>
</evidence>
<name>A0A6L3ZJ84_9FLAO</name>
<keyword evidence="1" id="KW-0732">Signal</keyword>
<protein>
    <recommendedName>
        <fullName evidence="4">Outer membrane beta-barrel protein</fullName>
    </recommendedName>
</protein>
<evidence type="ECO:0000256" key="1">
    <source>
        <dbReference type="SAM" id="SignalP"/>
    </source>
</evidence>
<dbReference type="Proteomes" id="UP000484164">
    <property type="component" value="Unassembled WGS sequence"/>
</dbReference>
<evidence type="ECO:0000313" key="2">
    <source>
        <dbReference type="EMBL" id="KAB2817994.1"/>
    </source>
</evidence>
<proteinExistence type="predicted"/>
<accession>A0A6L3ZJ84</accession>